<feature type="domain" description="Glycosyl transferase family 1" evidence="2">
    <location>
        <begin position="207"/>
        <end position="380"/>
    </location>
</feature>
<organism evidence="4 5">
    <name type="scientific">Pseudochelatococcus lubricantis</name>
    <dbReference type="NCBI Taxonomy" id="1538102"/>
    <lineage>
        <taxon>Bacteria</taxon>
        <taxon>Pseudomonadati</taxon>
        <taxon>Pseudomonadota</taxon>
        <taxon>Alphaproteobacteria</taxon>
        <taxon>Hyphomicrobiales</taxon>
        <taxon>Chelatococcaceae</taxon>
        <taxon>Pseudochelatococcus</taxon>
    </lineage>
</organism>
<dbReference type="Pfam" id="PF00534">
    <property type="entry name" value="Glycos_transf_1"/>
    <property type="match status" value="1"/>
</dbReference>
<keyword evidence="1" id="KW-0808">Transferase</keyword>
<name>A0ABX0V0J6_9HYPH</name>
<evidence type="ECO:0000313" key="5">
    <source>
        <dbReference type="Proteomes" id="UP001429580"/>
    </source>
</evidence>
<reference evidence="4 5" key="1">
    <citation type="submission" date="2020-03" db="EMBL/GenBank/DDBJ databases">
        <title>Genomic Encyclopedia of Type Strains, Phase IV (KMG-IV): sequencing the most valuable type-strain genomes for metagenomic binning, comparative biology and taxonomic classification.</title>
        <authorList>
            <person name="Goeker M."/>
        </authorList>
    </citation>
    <scope>NUCLEOTIDE SEQUENCE [LARGE SCALE GENOMIC DNA]</scope>
    <source>
        <strain evidence="4 5">DSM 103870</strain>
    </source>
</reference>
<protein>
    <submittedName>
        <fullName evidence="4">Glycosyltransferase involved in cell wall biosynthesis</fullName>
    </submittedName>
</protein>
<evidence type="ECO:0000256" key="1">
    <source>
        <dbReference type="ARBA" id="ARBA00022679"/>
    </source>
</evidence>
<evidence type="ECO:0000259" key="3">
    <source>
        <dbReference type="Pfam" id="PF12000"/>
    </source>
</evidence>
<dbReference type="InterPro" id="IPR022623">
    <property type="entry name" value="Glyco_trans_4"/>
</dbReference>
<feature type="domain" description="Glycosyl transferase family 4" evidence="3">
    <location>
        <begin position="26"/>
        <end position="190"/>
    </location>
</feature>
<accession>A0ABX0V0J6</accession>
<proteinExistence type="predicted"/>
<dbReference type="PANTHER" id="PTHR46401">
    <property type="entry name" value="GLYCOSYLTRANSFERASE WBBK-RELATED"/>
    <property type="match status" value="1"/>
</dbReference>
<dbReference type="EMBL" id="JAASQI010000005">
    <property type="protein sequence ID" value="NIJ58728.1"/>
    <property type="molecule type" value="Genomic_DNA"/>
</dbReference>
<dbReference type="Pfam" id="PF12000">
    <property type="entry name" value="Glyco_trans_4_3"/>
    <property type="match status" value="1"/>
</dbReference>
<evidence type="ECO:0000259" key="2">
    <source>
        <dbReference type="Pfam" id="PF00534"/>
    </source>
</evidence>
<comment type="caution">
    <text evidence="4">The sequence shown here is derived from an EMBL/GenBank/DDBJ whole genome shotgun (WGS) entry which is preliminary data.</text>
</comment>
<dbReference type="Gene3D" id="3.40.50.2000">
    <property type="entry name" value="Glycogen Phosphorylase B"/>
    <property type="match status" value="2"/>
</dbReference>
<dbReference type="Proteomes" id="UP001429580">
    <property type="component" value="Unassembled WGS sequence"/>
</dbReference>
<dbReference type="PANTHER" id="PTHR46401:SF2">
    <property type="entry name" value="GLYCOSYLTRANSFERASE WBBK-RELATED"/>
    <property type="match status" value="1"/>
</dbReference>
<dbReference type="InterPro" id="IPR001296">
    <property type="entry name" value="Glyco_trans_1"/>
</dbReference>
<keyword evidence="5" id="KW-1185">Reference proteome</keyword>
<evidence type="ECO:0000313" key="4">
    <source>
        <dbReference type="EMBL" id="NIJ58728.1"/>
    </source>
</evidence>
<dbReference type="SUPFAM" id="SSF53756">
    <property type="entry name" value="UDP-Glycosyltransferase/glycogen phosphorylase"/>
    <property type="match status" value="1"/>
</dbReference>
<dbReference type="RefSeq" id="WP_166953381.1">
    <property type="nucleotide sequence ID" value="NZ_JAASQI010000005.1"/>
</dbReference>
<gene>
    <name evidence="4" type="ORF">FHS82_002576</name>
</gene>
<sequence length="403" mass="44588">MKILFVHQNFPGQFAGLVDHLIASGDHEVAAIGARQFQDPRILYRNYAAPPAGSAQNPLQDEAAVRISRAEAVAAQARILRLNGFAPDVILAHTGWSESLFLRDIFPEAKLVCYCEYHYMRRGGDVGFDPEFPVESLDTLHRLRIRNAFELSAIDDADACISPTPWQRSTYPSSVRPRIEVIHEGIDADTLAAVGGGNGHDYAWPAGIGTDTPVVTYVARYLEPQRGFHTFMRALPSLQAAVPDVHTVIVGADQGGYGPPPAERETWKETMLTELGERVDLTRVHFAGRVSYRDYATILKRSDVHAYLTYPFVLSWSALEAMAMGKAIVASDTPPVRDFMTDGENARLADFFDSRALADTVATLLNTRDERNRLGAAARQFILSNDLTRQAACKKVLDFIRSL</sequence>